<feature type="region of interest" description="Disordered" evidence="1">
    <location>
        <begin position="26"/>
        <end position="66"/>
    </location>
</feature>
<keyword evidence="3" id="KW-1185">Reference proteome</keyword>
<protein>
    <submittedName>
        <fullName evidence="2">Uncharacterized protein</fullName>
    </submittedName>
</protein>
<comment type="caution">
    <text evidence="2">The sequence shown here is derived from an EMBL/GenBank/DDBJ whole genome shotgun (WGS) entry which is preliminary data.</text>
</comment>
<feature type="compositionally biased region" description="Basic and acidic residues" evidence="1">
    <location>
        <begin position="57"/>
        <end position="66"/>
    </location>
</feature>
<accession>A0A3A8HW52</accession>
<dbReference type="Proteomes" id="UP000268094">
    <property type="component" value="Unassembled WGS sequence"/>
</dbReference>
<evidence type="ECO:0000256" key="1">
    <source>
        <dbReference type="SAM" id="MobiDB-lite"/>
    </source>
</evidence>
<sequence>MSVMPVDGPRSGEGALMIRAIESQRAQDLRSNPVEGEWETEGDSARERWEAQPWRRQLQDPRDHEHRVARPALVESLLAEGFAVEADVARFAGMLEDRGALSIGQVVRFADGLRVRMAQATTDDEVLQLAYLRRNAEELAERMIDWANAGRL</sequence>
<dbReference type="EMBL" id="RAVZ01000333">
    <property type="protein sequence ID" value="RKG75427.1"/>
    <property type="molecule type" value="Genomic_DNA"/>
</dbReference>
<name>A0A3A8HW52_9BACT</name>
<reference evidence="3" key="1">
    <citation type="submission" date="2018-09" db="EMBL/GenBank/DDBJ databases">
        <authorList>
            <person name="Livingstone P.G."/>
            <person name="Whitworth D.E."/>
        </authorList>
    </citation>
    <scope>NUCLEOTIDE SEQUENCE [LARGE SCALE GENOMIC DNA]</scope>
    <source>
        <strain evidence="3">CA054A</strain>
    </source>
</reference>
<gene>
    <name evidence="2" type="ORF">D7V88_33560</name>
</gene>
<dbReference type="OrthoDB" id="5382178at2"/>
<dbReference type="AlphaFoldDB" id="A0A3A8HW52"/>
<evidence type="ECO:0000313" key="2">
    <source>
        <dbReference type="EMBL" id="RKG75427.1"/>
    </source>
</evidence>
<evidence type="ECO:0000313" key="3">
    <source>
        <dbReference type="Proteomes" id="UP000268094"/>
    </source>
</evidence>
<proteinExistence type="predicted"/>
<organism evidence="2 3">
    <name type="scientific">Corallococcus terminator</name>
    <dbReference type="NCBI Taxonomy" id="2316733"/>
    <lineage>
        <taxon>Bacteria</taxon>
        <taxon>Pseudomonadati</taxon>
        <taxon>Myxococcota</taxon>
        <taxon>Myxococcia</taxon>
        <taxon>Myxococcales</taxon>
        <taxon>Cystobacterineae</taxon>
        <taxon>Myxococcaceae</taxon>
        <taxon>Corallococcus</taxon>
    </lineage>
</organism>